<reference evidence="1" key="1">
    <citation type="submission" date="2020-11" db="EMBL/GenBank/DDBJ databases">
        <title>Nocardia NEAU-351.nov., a novel actinomycete isolated from the cow dung.</title>
        <authorList>
            <person name="Zhang X."/>
        </authorList>
    </citation>
    <scope>NUCLEOTIDE SEQUENCE</scope>
    <source>
        <strain evidence="1">NEAU-351</strain>
    </source>
</reference>
<accession>A0A931IIJ0</accession>
<proteinExistence type="predicted"/>
<protein>
    <submittedName>
        <fullName evidence="1">Uncharacterized protein</fullName>
    </submittedName>
</protein>
<sequence>MEYGYEQSESFRRRRDEEWDIAVLDYGHAVTAEEIDSAVREAIIGTGAEIILLTGHAAFRLLPDDL</sequence>
<evidence type="ECO:0000313" key="1">
    <source>
        <dbReference type="EMBL" id="MBH0780990.1"/>
    </source>
</evidence>
<name>A0A931IIJ0_9NOCA</name>
<evidence type="ECO:0000313" key="2">
    <source>
        <dbReference type="Proteomes" id="UP000655751"/>
    </source>
</evidence>
<dbReference type="AlphaFoldDB" id="A0A931IIJ0"/>
<organism evidence="1 2">
    <name type="scientific">Nocardia bovistercoris</name>
    <dbReference type="NCBI Taxonomy" id="2785916"/>
    <lineage>
        <taxon>Bacteria</taxon>
        <taxon>Bacillati</taxon>
        <taxon>Actinomycetota</taxon>
        <taxon>Actinomycetes</taxon>
        <taxon>Mycobacteriales</taxon>
        <taxon>Nocardiaceae</taxon>
        <taxon>Nocardia</taxon>
    </lineage>
</organism>
<comment type="caution">
    <text evidence="1">The sequence shown here is derived from an EMBL/GenBank/DDBJ whole genome shotgun (WGS) entry which is preliminary data.</text>
</comment>
<dbReference type="EMBL" id="JADMLG010000019">
    <property type="protein sequence ID" value="MBH0780990.1"/>
    <property type="molecule type" value="Genomic_DNA"/>
</dbReference>
<keyword evidence="2" id="KW-1185">Reference proteome</keyword>
<dbReference type="RefSeq" id="WP_196153291.1">
    <property type="nucleotide sequence ID" value="NZ_JADMLG010000019.1"/>
</dbReference>
<dbReference type="Proteomes" id="UP000655751">
    <property type="component" value="Unassembled WGS sequence"/>
</dbReference>
<gene>
    <name evidence="1" type="ORF">IT779_32435</name>
</gene>